<keyword evidence="2" id="KW-1185">Reference proteome</keyword>
<comment type="caution">
    <text evidence="1">The sequence shown here is derived from an EMBL/GenBank/DDBJ whole genome shotgun (WGS) entry which is preliminary data.</text>
</comment>
<proteinExistence type="predicted"/>
<evidence type="ECO:0008006" key="3">
    <source>
        <dbReference type="Google" id="ProtNLM"/>
    </source>
</evidence>
<sequence length="384" mass="42961">MKIQRTFFKMAIGFIPLLFWHSMRGQGCVVIRHFSSCSGAFPQSGLLGEGELMLGVNYRYFKSFRHFRGTEEEPDRVSNGTEVINHSHAWDFTATYGISDRWFATLAIPTVINTRSSLYEHGREERNTTYSRGLADIRWSVGYWLLDPLEQPKGNIAIALGMKLPTGNFNASDIFYNVGVDGRPEVRPVDQSIQPGDGGFGISAEFQYYWEFLPKLFMYGGGFYLSNPREINGTRTFRETLNPLLENEAIMSVPDQYSLRMGLTRVLSEAFTASLGARFDAVPVRDFIGGSGGFRRPGNVLSIDPGITCLRGNFGLTLSVPVAVRRERPQSVTDLETELLTGTPRNGDAAFADYVLNLGLVYRFGRKGIPIDPDLRDAFKPAEE</sequence>
<accession>A0ABT1AXV9</accession>
<organism evidence="1 2">
    <name type="scientific">Robiginitalea marina</name>
    <dbReference type="NCBI Taxonomy" id="2954105"/>
    <lineage>
        <taxon>Bacteria</taxon>
        <taxon>Pseudomonadati</taxon>
        <taxon>Bacteroidota</taxon>
        <taxon>Flavobacteriia</taxon>
        <taxon>Flavobacteriales</taxon>
        <taxon>Flavobacteriaceae</taxon>
        <taxon>Robiginitalea</taxon>
    </lineage>
</organism>
<dbReference type="RefSeq" id="WP_252741228.1">
    <property type="nucleotide sequence ID" value="NZ_JAMXIB010000005.1"/>
</dbReference>
<dbReference type="EMBL" id="JAMXIB010000005">
    <property type="protein sequence ID" value="MCO5724855.1"/>
    <property type="molecule type" value="Genomic_DNA"/>
</dbReference>
<name>A0ABT1AXV9_9FLAO</name>
<gene>
    <name evidence="1" type="ORF">NG653_08285</name>
</gene>
<evidence type="ECO:0000313" key="2">
    <source>
        <dbReference type="Proteomes" id="UP001206312"/>
    </source>
</evidence>
<dbReference type="Proteomes" id="UP001206312">
    <property type="component" value="Unassembled WGS sequence"/>
</dbReference>
<evidence type="ECO:0000313" key="1">
    <source>
        <dbReference type="EMBL" id="MCO5724855.1"/>
    </source>
</evidence>
<protein>
    <recommendedName>
        <fullName evidence="3">Transporter</fullName>
    </recommendedName>
</protein>
<reference evidence="1 2" key="1">
    <citation type="submission" date="2022-06" db="EMBL/GenBank/DDBJ databases">
        <authorList>
            <person name="Xuan X."/>
        </authorList>
    </citation>
    <scope>NUCLEOTIDE SEQUENCE [LARGE SCALE GENOMIC DNA]</scope>
    <source>
        <strain evidence="1 2">2V75</strain>
    </source>
</reference>